<reference evidence="9 10" key="1">
    <citation type="submission" date="2018-08" db="EMBL/GenBank/DDBJ databases">
        <title>Meiothermus cateniformans JCM 15151 genome sequencing project.</title>
        <authorList>
            <person name="Da Costa M.S."/>
            <person name="Albuquerque L."/>
            <person name="Raposo P."/>
            <person name="Froufe H.J.C."/>
            <person name="Barroso C.S."/>
            <person name="Egas C."/>
        </authorList>
    </citation>
    <scope>NUCLEOTIDE SEQUENCE [LARGE SCALE GENOMIC DNA]</scope>
    <source>
        <strain evidence="9 10">JCM 15151</strain>
    </source>
</reference>
<comment type="subcellular location">
    <subcellularLocation>
        <location evidence="1">Cell membrane</location>
        <topology evidence="1">Multi-pass membrane protein</topology>
    </subcellularLocation>
</comment>
<comment type="caution">
    <text evidence="9">The sequence shown here is derived from an EMBL/GenBank/DDBJ whole genome shotgun (WGS) entry which is preliminary data.</text>
</comment>
<proteinExistence type="inferred from homology"/>
<feature type="transmembrane region" description="Helical" evidence="8">
    <location>
        <begin position="241"/>
        <end position="259"/>
    </location>
</feature>
<dbReference type="GO" id="GO:0050897">
    <property type="term" value="F:cobalt ion binding"/>
    <property type="evidence" value="ECO:0007669"/>
    <property type="project" value="TreeGrafter"/>
</dbReference>
<dbReference type="Gene3D" id="3.30.460.20">
    <property type="entry name" value="CorA soluble domain-like"/>
    <property type="match status" value="1"/>
</dbReference>
<evidence type="ECO:0000256" key="2">
    <source>
        <dbReference type="ARBA" id="ARBA00009765"/>
    </source>
</evidence>
<dbReference type="Gene3D" id="1.20.58.340">
    <property type="entry name" value="Magnesium transport protein CorA, transmembrane region"/>
    <property type="match status" value="2"/>
</dbReference>
<protein>
    <submittedName>
        <fullName evidence="9">Cobalt/magnesium transport protein CorA</fullName>
    </submittedName>
</protein>
<evidence type="ECO:0000256" key="7">
    <source>
        <dbReference type="ARBA" id="ARBA00023136"/>
    </source>
</evidence>
<dbReference type="InterPro" id="IPR045863">
    <property type="entry name" value="CorA_TM1_TM2"/>
</dbReference>
<dbReference type="GO" id="GO:0015087">
    <property type="term" value="F:cobalt ion transmembrane transporter activity"/>
    <property type="evidence" value="ECO:0007669"/>
    <property type="project" value="TreeGrafter"/>
</dbReference>
<dbReference type="AlphaFoldDB" id="A0A399E488"/>
<dbReference type="Pfam" id="PF01544">
    <property type="entry name" value="CorA"/>
    <property type="match status" value="1"/>
</dbReference>
<keyword evidence="4" id="KW-1003">Cell membrane</keyword>
<keyword evidence="5 8" id="KW-0812">Transmembrane</keyword>
<evidence type="ECO:0000313" key="10">
    <source>
        <dbReference type="Proteomes" id="UP000266089"/>
    </source>
</evidence>
<accession>A0A399E488</accession>
<dbReference type="GO" id="GO:0000287">
    <property type="term" value="F:magnesium ion binding"/>
    <property type="evidence" value="ECO:0007669"/>
    <property type="project" value="TreeGrafter"/>
</dbReference>
<dbReference type="GO" id="GO:0015095">
    <property type="term" value="F:magnesium ion transmembrane transporter activity"/>
    <property type="evidence" value="ECO:0007669"/>
    <property type="project" value="TreeGrafter"/>
</dbReference>
<comment type="similarity">
    <text evidence="2">Belongs to the CorA metal ion transporter (MIT) (TC 1.A.35) family.</text>
</comment>
<dbReference type="CDD" id="cd12822">
    <property type="entry name" value="TmCorA-like"/>
    <property type="match status" value="1"/>
</dbReference>
<sequence>MVRAKQLSDGAPCGLLETQVWVDVETPTPEELALIGKQYPLNPLALADAQEIGHWSRFEEYPKHLFLIFRTLESPHNAHSRTERVSYFYFPEAQVLLTYRNEPVDYLEQIWNSFRGGSCLRLWQRLLDQGVQTFFEYTDALTDRVEDLEELALNGDNTPEIPRRVFSARREVLRTRRLVSQAREALLHLERLPLLGGEAYLFRDLTDRMGRVYEGLDAARDELSNVLEVYLSAQNNRLNRVVQALTVISVLFLPMTLWAGIYGTNFEAFTEYHWPAGRIYFWSGLLLIGGSLAFWMKRRGWW</sequence>
<evidence type="ECO:0000256" key="5">
    <source>
        <dbReference type="ARBA" id="ARBA00022692"/>
    </source>
</evidence>
<keyword evidence="6 8" id="KW-1133">Transmembrane helix</keyword>
<gene>
    <name evidence="9" type="primary">corA</name>
    <name evidence="9" type="ORF">Mcate_00640</name>
</gene>
<evidence type="ECO:0000313" key="9">
    <source>
        <dbReference type="EMBL" id="RIH78778.1"/>
    </source>
</evidence>
<keyword evidence="7 8" id="KW-0472">Membrane</keyword>
<dbReference type="SUPFAM" id="SSF143865">
    <property type="entry name" value="CorA soluble domain-like"/>
    <property type="match status" value="1"/>
</dbReference>
<evidence type="ECO:0000256" key="8">
    <source>
        <dbReference type="SAM" id="Phobius"/>
    </source>
</evidence>
<dbReference type="SUPFAM" id="SSF144083">
    <property type="entry name" value="Magnesium transport protein CorA, transmembrane region"/>
    <property type="match status" value="1"/>
</dbReference>
<dbReference type="RefSeq" id="WP_027886983.1">
    <property type="nucleotide sequence ID" value="NZ_JBHSXZ010000027.1"/>
</dbReference>
<evidence type="ECO:0000256" key="3">
    <source>
        <dbReference type="ARBA" id="ARBA00022448"/>
    </source>
</evidence>
<evidence type="ECO:0000256" key="6">
    <source>
        <dbReference type="ARBA" id="ARBA00022989"/>
    </source>
</evidence>
<dbReference type="GO" id="GO:0005886">
    <property type="term" value="C:plasma membrane"/>
    <property type="evidence" value="ECO:0007669"/>
    <property type="project" value="UniProtKB-SubCell"/>
</dbReference>
<dbReference type="OrthoDB" id="9803416at2"/>
<evidence type="ECO:0000256" key="1">
    <source>
        <dbReference type="ARBA" id="ARBA00004651"/>
    </source>
</evidence>
<dbReference type="PANTHER" id="PTHR46494:SF1">
    <property type="entry name" value="CORA FAMILY METAL ION TRANSPORTER (EUROFUNG)"/>
    <property type="match status" value="1"/>
</dbReference>
<dbReference type="InterPro" id="IPR002523">
    <property type="entry name" value="MgTranspt_CorA/ZnTranspt_ZntB"/>
</dbReference>
<dbReference type="InterPro" id="IPR045861">
    <property type="entry name" value="CorA_cytoplasmic_dom"/>
</dbReference>
<keyword evidence="3" id="KW-0813">Transport</keyword>
<dbReference type="Proteomes" id="UP000266089">
    <property type="component" value="Unassembled WGS sequence"/>
</dbReference>
<organism evidence="9 10">
    <name type="scientific">Meiothermus taiwanensis</name>
    <dbReference type="NCBI Taxonomy" id="172827"/>
    <lineage>
        <taxon>Bacteria</taxon>
        <taxon>Thermotogati</taxon>
        <taxon>Deinococcota</taxon>
        <taxon>Deinococci</taxon>
        <taxon>Thermales</taxon>
        <taxon>Thermaceae</taxon>
        <taxon>Meiothermus</taxon>
    </lineage>
</organism>
<dbReference type="EMBL" id="QWKX01000011">
    <property type="protein sequence ID" value="RIH78778.1"/>
    <property type="molecule type" value="Genomic_DNA"/>
</dbReference>
<feature type="transmembrane region" description="Helical" evidence="8">
    <location>
        <begin position="279"/>
        <end position="296"/>
    </location>
</feature>
<dbReference type="PANTHER" id="PTHR46494">
    <property type="entry name" value="CORA FAMILY METAL ION TRANSPORTER (EUROFUNG)"/>
    <property type="match status" value="1"/>
</dbReference>
<evidence type="ECO:0000256" key="4">
    <source>
        <dbReference type="ARBA" id="ARBA00022475"/>
    </source>
</evidence>
<name>A0A399E488_9DEIN</name>